<dbReference type="RefSeq" id="WP_153467375.1">
    <property type="nucleotide sequence ID" value="NZ_WBOF01000002.1"/>
</dbReference>
<dbReference type="Proteomes" id="UP000450000">
    <property type="component" value="Unassembled WGS sequence"/>
</dbReference>
<proteinExistence type="predicted"/>
<gene>
    <name evidence="1" type="ORF">F7Q99_30920</name>
</gene>
<protein>
    <submittedName>
        <fullName evidence="1">Uncharacterized protein</fullName>
    </submittedName>
</protein>
<evidence type="ECO:0000313" key="1">
    <source>
        <dbReference type="EMBL" id="MQS16489.1"/>
    </source>
</evidence>
<dbReference type="EMBL" id="WBOF01000002">
    <property type="protein sequence ID" value="MQS16489.1"/>
    <property type="molecule type" value="Genomic_DNA"/>
</dbReference>
<keyword evidence="2" id="KW-1185">Reference proteome</keyword>
<dbReference type="AlphaFoldDB" id="A0A6N7L0X9"/>
<dbReference type="OrthoDB" id="3289716at2"/>
<accession>A0A6N7L0X9</accession>
<evidence type="ECO:0000313" key="2">
    <source>
        <dbReference type="Proteomes" id="UP000450000"/>
    </source>
</evidence>
<comment type="caution">
    <text evidence="1">The sequence shown here is derived from an EMBL/GenBank/DDBJ whole genome shotgun (WGS) entry which is preliminary data.</text>
</comment>
<sequence>MSRGLAKARHTELDGYRLSLHERVDLGELSLALARLVCKPSTSRAGRREPWTVDDVLALPEDTGRIELVGGALLASASSDSRTNAPGP</sequence>
<organism evidence="1 2">
    <name type="scientific">Streptomyces kaniharaensis</name>
    <dbReference type="NCBI Taxonomy" id="212423"/>
    <lineage>
        <taxon>Bacteria</taxon>
        <taxon>Bacillati</taxon>
        <taxon>Actinomycetota</taxon>
        <taxon>Actinomycetes</taxon>
        <taxon>Kitasatosporales</taxon>
        <taxon>Streptomycetaceae</taxon>
        <taxon>Streptomyces</taxon>
    </lineage>
</organism>
<reference evidence="1 2" key="1">
    <citation type="submission" date="2019-09" db="EMBL/GenBank/DDBJ databases">
        <title>Genome Sequences of Streptomyces kaniharaensis ATCC 21070.</title>
        <authorList>
            <person name="Zhu W."/>
            <person name="De Crecy-Lagard V."/>
            <person name="Richards N.G."/>
        </authorList>
    </citation>
    <scope>NUCLEOTIDE SEQUENCE [LARGE SCALE GENOMIC DNA]</scope>
    <source>
        <strain evidence="1 2">SF-557</strain>
    </source>
</reference>
<name>A0A6N7L0X9_9ACTN</name>